<feature type="repeat" description="RCC1" evidence="2">
    <location>
        <begin position="340"/>
        <end position="388"/>
    </location>
</feature>
<sequence>MEATSPVRRVLFISAGASHSVALLSGNVVCSWGRGEDGQLGHGDAEDRLSPTQLSALDGQEIVSVTCGADHTTAYSEARTEVYSWGWGDFGRLGHGNSSDLFTPKPIKALHGLRIKQIACGDSHCLAVTMEGEVQSWGRNQNGQLGLGTTEDSLVPQKIQAFEGISIKMVAAGAEHTAAVTEDGELFGWGWGRYGNLGLGDRNDRLVPQKVSSFDGDKMVMVACGWRHTISVSSLGELYTYGWSKYGQLGHGDFEDRLVPHRLEALHGDYISQISGGWRHTMALTTDGKLYGWGWNKFGQVGVGDNVDHCSPIQIKFPQDQKVIQISCGWRHTLAVTDKQNVFSWGRGTNGQLGHGESVDRNTPTILEALSVDGCSGQQIESSNLDSSSGKTWVSPTERYAIVPDEPVQGPSSVRGNGSDANVPENDVKRLRV</sequence>
<name>A0ABP0YG38_9ROSI</name>
<evidence type="ECO:0000259" key="4">
    <source>
        <dbReference type="Pfam" id="PF25390"/>
    </source>
</evidence>
<organism evidence="5 6">
    <name type="scientific">Citrullus colocynthis</name>
    <name type="common">colocynth</name>
    <dbReference type="NCBI Taxonomy" id="252529"/>
    <lineage>
        <taxon>Eukaryota</taxon>
        <taxon>Viridiplantae</taxon>
        <taxon>Streptophyta</taxon>
        <taxon>Embryophyta</taxon>
        <taxon>Tracheophyta</taxon>
        <taxon>Spermatophyta</taxon>
        <taxon>Magnoliopsida</taxon>
        <taxon>eudicotyledons</taxon>
        <taxon>Gunneridae</taxon>
        <taxon>Pentapetalae</taxon>
        <taxon>rosids</taxon>
        <taxon>fabids</taxon>
        <taxon>Cucurbitales</taxon>
        <taxon>Cucurbitaceae</taxon>
        <taxon>Benincaseae</taxon>
        <taxon>Citrullus</taxon>
    </lineage>
</organism>
<gene>
    <name evidence="5" type="ORF">CITCOLO1_LOCUS11459</name>
</gene>
<evidence type="ECO:0000256" key="3">
    <source>
        <dbReference type="SAM" id="MobiDB-lite"/>
    </source>
</evidence>
<feature type="compositionally biased region" description="Polar residues" evidence="3">
    <location>
        <begin position="410"/>
        <end position="420"/>
    </location>
</feature>
<evidence type="ECO:0000313" key="6">
    <source>
        <dbReference type="Proteomes" id="UP001642487"/>
    </source>
</evidence>
<evidence type="ECO:0000256" key="2">
    <source>
        <dbReference type="PROSITE-ProRule" id="PRU00235"/>
    </source>
</evidence>
<keyword evidence="1" id="KW-0677">Repeat</keyword>
<dbReference type="InterPro" id="IPR058923">
    <property type="entry name" value="RCC1-like_dom"/>
</dbReference>
<feature type="domain" description="RCC1-like" evidence="4">
    <location>
        <begin position="114"/>
        <end position="370"/>
    </location>
</feature>
<protein>
    <recommendedName>
        <fullName evidence="4">RCC1-like domain-containing protein</fullName>
    </recommendedName>
</protein>
<dbReference type="EMBL" id="OZ021738">
    <property type="protein sequence ID" value="CAK9319454.1"/>
    <property type="molecule type" value="Genomic_DNA"/>
</dbReference>
<reference evidence="5 6" key="1">
    <citation type="submission" date="2024-03" db="EMBL/GenBank/DDBJ databases">
        <authorList>
            <person name="Gkanogiannis A."/>
            <person name="Becerra Lopez-Lavalle L."/>
        </authorList>
    </citation>
    <scope>NUCLEOTIDE SEQUENCE [LARGE SCALE GENOMIC DNA]</scope>
</reference>
<dbReference type="PROSITE" id="PS00626">
    <property type="entry name" value="RCC1_2"/>
    <property type="match status" value="5"/>
</dbReference>
<dbReference type="InterPro" id="IPR009091">
    <property type="entry name" value="RCC1/BLIP-II"/>
</dbReference>
<dbReference type="PRINTS" id="PR00633">
    <property type="entry name" value="RCCNDNSATION"/>
</dbReference>
<feature type="repeat" description="RCC1" evidence="2">
    <location>
        <begin position="184"/>
        <end position="235"/>
    </location>
</feature>
<dbReference type="PANTHER" id="PTHR22872">
    <property type="entry name" value="BTK-BINDING PROTEIN-RELATED"/>
    <property type="match status" value="1"/>
</dbReference>
<dbReference type="InterPro" id="IPR051625">
    <property type="entry name" value="Signaling_Regulatory_Domain"/>
</dbReference>
<evidence type="ECO:0000256" key="1">
    <source>
        <dbReference type="ARBA" id="ARBA00022737"/>
    </source>
</evidence>
<feature type="repeat" description="RCC1" evidence="2">
    <location>
        <begin position="288"/>
        <end position="339"/>
    </location>
</feature>
<dbReference type="Pfam" id="PF00415">
    <property type="entry name" value="RCC1"/>
    <property type="match status" value="1"/>
</dbReference>
<dbReference type="Pfam" id="PF25390">
    <property type="entry name" value="WD40_RLD"/>
    <property type="match status" value="1"/>
</dbReference>
<feature type="repeat" description="RCC1" evidence="2">
    <location>
        <begin position="236"/>
        <end position="287"/>
    </location>
</feature>
<dbReference type="Proteomes" id="UP001642487">
    <property type="component" value="Chromosome 4"/>
</dbReference>
<feature type="repeat" description="RCC1" evidence="2">
    <location>
        <begin position="27"/>
        <end position="78"/>
    </location>
</feature>
<dbReference type="Gene3D" id="2.130.10.30">
    <property type="entry name" value="Regulator of chromosome condensation 1/beta-lactamase-inhibitor protein II"/>
    <property type="match status" value="1"/>
</dbReference>
<dbReference type="PROSITE" id="PS50012">
    <property type="entry name" value="RCC1_3"/>
    <property type="match status" value="7"/>
</dbReference>
<feature type="repeat" description="RCC1" evidence="2">
    <location>
        <begin position="80"/>
        <end position="131"/>
    </location>
</feature>
<accession>A0ABP0YG38</accession>
<proteinExistence type="predicted"/>
<dbReference type="SUPFAM" id="SSF50985">
    <property type="entry name" value="RCC1/BLIP-II"/>
    <property type="match status" value="1"/>
</dbReference>
<feature type="repeat" description="RCC1" evidence="2">
    <location>
        <begin position="132"/>
        <end position="183"/>
    </location>
</feature>
<keyword evidence="6" id="KW-1185">Reference proteome</keyword>
<evidence type="ECO:0000313" key="5">
    <source>
        <dbReference type="EMBL" id="CAK9319454.1"/>
    </source>
</evidence>
<dbReference type="InterPro" id="IPR000408">
    <property type="entry name" value="Reg_chr_condens"/>
</dbReference>
<feature type="region of interest" description="Disordered" evidence="3">
    <location>
        <begin position="404"/>
        <end position="433"/>
    </location>
</feature>